<feature type="transmembrane region" description="Helical" evidence="8">
    <location>
        <begin position="408"/>
        <end position="429"/>
    </location>
</feature>
<proteinExistence type="inferred from homology"/>
<evidence type="ECO:0000256" key="4">
    <source>
        <dbReference type="ARBA" id="ARBA00022692"/>
    </source>
</evidence>
<dbReference type="GO" id="GO:0042773">
    <property type="term" value="P:ATP synthesis coupled electron transport"/>
    <property type="evidence" value="ECO:0007669"/>
    <property type="project" value="InterPro"/>
</dbReference>
<feature type="transmembrane region" description="Helical" evidence="8">
    <location>
        <begin position="200"/>
        <end position="222"/>
    </location>
</feature>
<feature type="transmembrane region" description="Helical" evidence="8">
    <location>
        <begin position="77"/>
        <end position="97"/>
    </location>
</feature>
<evidence type="ECO:0000256" key="3">
    <source>
        <dbReference type="ARBA" id="ARBA00022475"/>
    </source>
</evidence>
<keyword evidence="3" id="KW-1003">Cell membrane</keyword>
<dbReference type="PRINTS" id="PR01437">
    <property type="entry name" value="NUOXDRDTASE4"/>
</dbReference>
<feature type="domain" description="NADH:quinone oxidoreductase/Mrp antiporter transmembrane" evidence="9">
    <location>
        <begin position="123"/>
        <end position="419"/>
    </location>
</feature>
<evidence type="ECO:0000256" key="8">
    <source>
        <dbReference type="SAM" id="Phobius"/>
    </source>
</evidence>
<feature type="transmembrane region" description="Helical" evidence="8">
    <location>
        <begin position="28"/>
        <end position="46"/>
    </location>
</feature>
<dbReference type="PANTHER" id="PTHR42703">
    <property type="entry name" value="NADH DEHYDROGENASE"/>
    <property type="match status" value="1"/>
</dbReference>
<dbReference type="Pfam" id="PF00361">
    <property type="entry name" value="Proton_antipo_M"/>
    <property type="match status" value="1"/>
</dbReference>
<accession>A0A4R4AMJ8</accession>
<keyword evidence="5 8" id="KW-1133">Transmembrane helix</keyword>
<evidence type="ECO:0000256" key="1">
    <source>
        <dbReference type="ARBA" id="ARBA00004651"/>
    </source>
</evidence>
<comment type="caution">
    <text evidence="10">The sequence shown here is derived from an EMBL/GenBank/DDBJ whole genome shotgun (WGS) entry which is preliminary data.</text>
</comment>
<keyword evidence="4 7" id="KW-0812">Transmembrane</keyword>
<gene>
    <name evidence="10" type="ORF">EDC29_101556</name>
</gene>
<dbReference type="Proteomes" id="UP000295247">
    <property type="component" value="Unassembled WGS sequence"/>
</dbReference>
<evidence type="ECO:0000313" key="10">
    <source>
        <dbReference type="EMBL" id="TCW40139.1"/>
    </source>
</evidence>
<feature type="transmembrane region" description="Helical" evidence="8">
    <location>
        <begin position="293"/>
        <end position="313"/>
    </location>
</feature>
<feature type="transmembrane region" description="Helical" evidence="8">
    <location>
        <begin position="160"/>
        <end position="180"/>
    </location>
</feature>
<dbReference type="InterPro" id="IPR050586">
    <property type="entry name" value="CPA3_Na-H_Antiporter_D"/>
</dbReference>
<evidence type="ECO:0000256" key="2">
    <source>
        <dbReference type="ARBA" id="ARBA00005346"/>
    </source>
</evidence>
<comment type="similarity">
    <text evidence="2">Belongs to the CPA3 antiporters (TC 2.A.63) subunit D family.</text>
</comment>
<organism evidence="10 11">
    <name type="scientific">Marichromatium gracile</name>
    <name type="common">Chromatium gracile</name>
    <dbReference type="NCBI Taxonomy" id="1048"/>
    <lineage>
        <taxon>Bacteria</taxon>
        <taxon>Pseudomonadati</taxon>
        <taxon>Pseudomonadota</taxon>
        <taxon>Gammaproteobacteria</taxon>
        <taxon>Chromatiales</taxon>
        <taxon>Chromatiaceae</taxon>
        <taxon>Marichromatium</taxon>
    </lineage>
</organism>
<keyword evidence="6 8" id="KW-0472">Membrane</keyword>
<dbReference type="EMBL" id="SMDC01000001">
    <property type="protein sequence ID" value="TCW40139.1"/>
    <property type="molecule type" value="Genomic_DNA"/>
</dbReference>
<evidence type="ECO:0000256" key="7">
    <source>
        <dbReference type="RuleBase" id="RU000320"/>
    </source>
</evidence>
<dbReference type="AlphaFoldDB" id="A0A4R4AMJ8"/>
<evidence type="ECO:0000259" key="9">
    <source>
        <dbReference type="Pfam" id="PF00361"/>
    </source>
</evidence>
<feature type="transmembrane region" description="Helical" evidence="8">
    <location>
        <begin position="369"/>
        <end position="388"/>
    </location>
</feature>
<comment type="subcellular location">
    <subcellularLocation>
        <location evidence="1">Cell membrane</location>
        <topology evidence="1">Multi-pass membrane protein</topology>
    </subcellularLocation>
    <subcellularLocation>
        <location evidence="7">Membrane</location>
        <topology evidence="7">Multi-pass membrane protein</topology>
    </subcellularLocation>
</comment>
<evidence type="ECO:0000313" key="11">
    <source>
        <dbReference type="Proteomes" id="UP000295247"/>
    </source>
</evidence>
<feature type="transmembrane region" description="Helical" evidence="8">
    <location>
        <begin position="325"/>
        <end position="348"/>
    </location>
</feature>
<sequence length="481" mass="49741">MNASLPLAVCLPLLGALATTLAPARARALGLIAALASSGVVLWLVVGVWEQGPLRASLGGWSAPLGIALAADGAVAALLAMTAMVALAISIHAGGYFRDPERLRQFWPLWLLLWAALNALFLAADLFNIYVGLELLGLSGAALAALGGGRAALTASLRYLLVGLLGSMTYLLGVALIYAAHGQLDLALLGTRLGPGLVDATALALLSLGLALKAALFPLHFWLPPTHANAPAPVSAALSALVGKVAAWLLLMLWLGPFAAVTQPAAATLLGLLGACGVIWGSWRALRAERLKLLAAHSTVAQIGYLFLFVPLIQGLDPGPERTALLGALLLMALTHGFAKAAFFLAAGQVQQLAGHDRIDALGGTAQRLPATTFTLGLAGVALIGLPPSGSFIGKWLLLEAAIDQGQWWWILPVLAGTLLAAAYVFRVLARAFNQEPTPLHFVTQVRAELPGLVLALLAVAGLGLAAGGLWGLLEPVEIDR</sequence>
<feature type="transmembrane region" description="Helical" evidence="8">
    <location>
        <begin position="135"/>
        <end position="153"/>
    </location>
</feature>
<reference evidence="10 11" key="1">
    <citation type="submission" date="2019-03" db="EMBL/GenBank/DDBJ databases">
        <title>Genomic Encyclopedia of Type Strains, Phase IV (KMG-IV): sequencing the most valuable type-strain genomes for metagenomic binning, comparative biology and taxonomic classification.</title>
        <authorList>
            <person name="Goeker M."/>
        </authorList>
    </citation>
    <scope>NUCLEOTIDE SEQUENCE [LARGE SCALE GENOMIC DNA]</scope>
    <source>
        <strain evidence="10 11">DSM 203</strain>
    </source>
</reference>
<feature type="transmembrane region" description="Helical" evidence="8">
    <location>
        <begin position="109"/>
        <end position="129"/>
    </location>
</feature>
<evidence type="ECO:0000256" key="6">
    <source>
        <dbReference type="ARBA" id="ARBA00023136"/>
    </source>
</evidence>
<name>A0A4R4AMJ8_MARGR</name>
<dbReference type="RefSeq" id="WP_123143119.1">
    <property type="nucleotide sequence ID" value="NZ_NRRH01000023.1"/>
</dbReference>
<dbReference type="GO" id="GO:0008137">
    <property type="term" value="F:NADH dehydrogenase (ubiquinone) activity"/>
    <property type="evidence" value="ECO:0007669"/>
    <property type="project" value="InterPro"/>
</dbReference>
<protein>
    <submittedName>
        <fullName evidence="10">Multisubunit sodium/proton antiporter MrpD subunit</fullName>
    </submittedName>
</protein>
<evidence type="ECO:0000256" key="5">
    <source>
        <dbReference type="ARBA" id="ARBA00022989"/>
    </source>
</evidence>
<feature type="transmembrane region" description="Helical" evidence="8">
    <location>
        <begin position="234"/>
        <end position="255"/>
    </location>
</feature>
<dbReference type="GO" id="GO:0005886">
    <property type="term" value="C:plasma membrane"/>
    <property type="evidence" value="ECO:0007669"/>
    <property type="project" value="UniProtKB-SubCell"/>
</dbReference>
<dbReference type="InterPro" id="IPR001750">
    <property type="entry name" value="ND/Mrp_TM"/>
</dbReference>
<dbReference type="PANTHER" id="PTHR42703:SF1">
    <property type="entry name" value="NA(+)_H(+) ANTIPORTER SUBUNIT D1"/>
    <property type="match status" value="1"/>
</dbReference>
<feature type="transmembrane region" description="Helical" evidence="8">
    <location>
        <begin position="450"/>
        <end position="474"/>
    </location>
</feature>
<feature type="transmembrane region" description="Helical" evidence="8">
    <location>
        <begin position="261"/>
        <end position="281"/>
    </location>
</feature>
<dbReference type="InterPro" id="IPR003918">
    <property type="entry name" value="NADH_UbQ_OxRdtase"/>
</dbReference>